<dbReference type="EC" id="6.6.1.1" evidence="2"/>
<evidence type="ECO:0000256" key="5">
    <source>
        <dbReference type="ARBA" id="ARBA00022741"/>
    </source>
</evidence>
<reference evidence="11 12" key="1">
    <citation type="submission" date="2017-07" db="EMBL/GenBank/DDBJ databases">
        <title>Genomes of Fischerella (Mastigocladus) sp. strains.</title>
        <authorList>
            <person name="Miller S.R."/>
        </authorList>
    </citation>
    <scope>NUCLEOTIDE SEQUENCE [LARGE SCALE GENOMIC DNA]</scope>
    <source>
        <strain evidence="11 12">CCMEE 5318</strain>
    </source>
</reference>
<dbReference type="InterPro" id="IPR003672">
    <property type="entry name" value="CobN/Mg_chltase"/>
</dbReference>
<dbReference type="GO" id="GO:0015995">
    <property type="term" value="P:chlorophyll biosynthetic process"/>
    <property type="evidence" value="ECO:0007669"/>
    <property type="project" value="UniProtKB-KW"/>
</dbReference>
<evidence type="ECO:0000256" key="8">
    <source>
        <dbReference type="ARBA" id="ARBA00023444"/>
    </source>
</evidence>
<dbReference type="EMBL" id="NMQE01000601">
    <property type="protein sequence ID" value="PMB19403.1"/>
    <property type="molecule type" value="Genomic_DNA"/>
</dbReference>
<evidence type="ECO:0000313" key="11">
    <source>
        <dbReference type="EMBL" id="PMB19403.1"/>
    </source>
</evidence>
<evidence type="ECO:0000256" key="9">
    <source>
        <dbReference type="ARBA" id="ARBA00048693"/>
    </source>
</evidence>
<name>A0A2N6LAE6_9CYAN</name>
<dbReference type="PANTHER" id="PTHR44119:SF1">
    <property type="entry name" value="MAGNESIUM-CHELATASE SUBUNIT CHLH, CHLOROPLASTIC"/>
    <property type="match status" value="1"/>
</dbReference>
<feature type="non-terminal residue" evidence="11">
    <location>
        <position position="164"/>
    </location>
</feature>
<comment type="catalytic activity">
    <reaction evidence="9">
        <text>protoporphyrin IX + Mg(2+) + ATP + H2O = Mg-protoporphyrin IX + ADP + phosphate + 3 H(+)</text>
        <dbReference type="Rhea" id="RHEA:13961"/>
        <dbReference type="ChEBI" id="CHEBI:15377"/>
        <dbReference type="ChEBI" id="CHEBI:15378"/>
        <dbReference type="ChEBI" id="CHEBI:18420"/>
        <dbReference type="ChEBI" id="CHEBI:30616"/>
        <dbReference type="ChEBI" id="CHEBI:43474"/>
        <dbReference type="ChEBI" id="CHEBI:57306"/>
        <dbReference type="ChEBI" id="CHEBI:60492"/>
        <dbReference type="ChEBI" id="CHEBI:456216"/>
        <dbReference type="EC" id="6.6.1.1"/>
    </reaction>
</comment>
<dbReference type="InterPro" id="IPR022571">
    <property type="entry name" value="Mg_chelatase_H_N"/>
</dbReference>
<evidence type="ECO:0000256" key="3">
    <source>
        <dbReference type="ARBA" id="ARBA00022531"/>
    </source>
</evidence>
<protein>
    <recommendedName>
        <fullName evidence="2">magnesium chelatase</fullName>
        <ecNumber evidence="2">6.6.1.1</ecNumber>
    </recommendedName>
</protein>
<keyword evidence="4" id="KW-0436">Ligase</keyword>
<dbReference type="GO" id="GO:0015979">
    <property type="term" value="P:photosynthesis"/>
    <property type="evidence" value="ECO:0007669"/>
    <property type="project" value="UniProtKB-KW"/>
</dbReference>
<evidence type="ECO:0000256" key="4">
    <source>
        <dbReference type="ARBA" id="ARBA00022598"/>
    </source>
</evidence>
<evidence type="ECO:0000256" key="2">
    <source>
        <dbReference type="ARBA" id="ARBA00012825"/>
    </source>
</evidence>
<comment type="pathway">
    <text evidence="8">Porphyrin-containing compound metabolism.</text>
</comment>
<dbReference type="PANTHER" id="PTHR44119">
    <property type="entry name" value="MAGNESIUM-CHELATASE SUBUNIT CHLH, CHLOROPLASTIC"/>
    <property type="match status" value="1"/>
</dbReference>
<gene>
    <name evidence="11" type="ORF">CEN46_18570</name>
</gene>
<dbReference type="RefSeq" id="WP_146008733.1">
    <property type="nucleotide sequence ID" value="NZ_NMQE01000601.1"/>
</dbReference>
<comment type="caution">
    <text evidence="11">The sequence shown here is derived from an EMBL/GenBank/DDBJ whole genome shotgun (WGS) entry which is preliminary data.</text>
</comment>
<keyword evidence="5" id="KW-0547">Nucleotide-binding</keyword>
<dbReference type="Proteomes" id="UP000235081">
    <property type="component" value="Unassembled WGS sequence"/>
</dbReference>
<organism evidence="11 12">
    <name type="scientific">Fischerella thermalis CCMEE 5318</name>
    <dbReference type="NCBI Taxonomy" id="2019666"/>
    <lineage>
        <taxon>Bacteria</taxon>
        <taxon>Bacillati</taxon>
        <taxon>Cyanobacteriota</taxon>
        <taxon>Cyanophyceae</taxon>
        <taxon>Nostocales</taxon>
        <taxon>Hapalosiphonaceae</taxon>
        <taxon>Fischerella</taxon>
    </lineage>
</organism>
<dbReference type="Pfam" id="PF11965">
    <property type="entry name" value="DUF3479"/>
    <property type="match status" value="1"/>
</dbReference>
<dbReference type="GO" id="GO:0016851">
    <property type="term" value="F:magnesium chelatase activity"/>
    <property type="evidence" value="ECO:0007669"/>
    <property type="project" value="UniProtKB-EC"/>
</dbReference>
<accession>A0A2N6LAE6</accession>
<feature type="domain" description="Magnesium chelatase subunit H N-terminal" evidence="10">
    <location>
        <begin position="3"/>
        <end position="159"/>
    </location>
</feature>
<evidence type="ECO:0000259" key="10">
    <source>
        <dbReference type="Pfam" id="PF11965"/>
    </source>
</evidence>
<evidence type="ECO:0000256" key="6">
    <source>
        <dbReference type="ARBA" id="ARBA00022840"/>
    </source>
</evidence>
<comment type="similarity">
    <text evidence="1">Belongs to the Mg-chelatase subunit H family.</text>
</comment>
<proteinExistence type="inferred from homology"/>
<evidence type="ECO:0000256" key="7">
    <source>
        <dbReference type="ARBA" id="ARBA00023171"/>
    </source>
</evidence>
<keyword evidence="3" id="KW-0602">Photosynthesis</keyword>
<keyword evidence="6" id="KW-0067">ATP-binding</keyword>
<sequence length="164" mass="18701">MKRIVLVAGFESFNADLYRKAADMAIASCPELDIRVFSDRDITSKRQEVEAALGNADVFFGSLLFDYDQVLWLRDRIANIPIRLVFESALELMSFTKLGAFAIGDKPKGMPKPVKFILDKFSQGREEDRLAGYISFLKIGPKLLKFVPVQKVQDLRNWLIIYGY</sequence>
<keyword evidence="7" id="KW-0149">Chlorophyll biosynthesis</keyword>
<dbReference type="GO" id="GO:0005524">
    <property type="term" value="F:ATP binding"/>
    <property type="evidence" value="ECO:0007669"/>
    <property type="project" value="UniProtKB-KW"/>
</dbReference>
<evidence type="ECO:0000256" key="1">
    <source>
        <dbReference type="ARBA" id="ARBA00010851"/>
    </source>
</evidence>
<dbReference type="AlphaFoldDB" id="A0A2N6LAE6"/>
<evidence type="ECO:0000313" key="12">
    <source>
        <dbReference type="Proteomes" id="UP000235081"/>
    </source>
</evidence>